<proteinExistence type="predicted"/>
<evidence type="ECO:0000256" key="1">
    <source>
        <dbReference type="SAM" id="MobiDB-lite"/>
    </source>
</evidence>
<organism evidence="2 3">
    <name type="scientific">Datura stramonium</name>
    <name type="common">Jimsonweed</name>
    <name type="synonym">Common thornapple</name>
    <dbReference type="NCBI Taxonomy" id="4076"/>
    <lineage>
        <taxon>Eukaryota</taxon>
        <taxon>Viridiplantae</taxon>
        <taxon>Streptophyta</taxon>
        <taxon>Embryophyta</taxon>
        <taxon>Tracheophyta</taxon>
        <taxon>Spermatophyta</taxon>
        <taxon>Magnoliopsida</taxon>
        <taxon>eudicotyledons</taxon>
        <taxon>Gunneridae</taxon>
        <taxon>Pentapetalae</taxon>
        <taxon>asterids</taxon>
        <taxon>lamiids</taxon>
        <taxon>Solanales</taxon>
        <taxon>Solanaceae</taxon>
        <taxon>Solanoideae</taxon>
        <taxon>Datureae</taxon>
        <taxon>Datura</taxon>
    </lineage>
</organism>
<keyword evidence="3" id="KW-1185">Reference proteome</keyword>
<dbReference type="EMBL" id="JACEIK010001585">
    <property type="protein sequence ID" value="MCD7470584.1"/>
    <property type="molecule type" value="Genomic_DNA"/>
</dbReference>
<protein>
    <submittedName>
        <fullName evidence="2">Uncharacterized protein</fullName>
    </submittedName>
</protein>
<sequence>MSSSTDKPSSPPSIPDVPPLSSISPPNEGQLGSLATSPSVASPGYSMKTAPTSLSPEVGSDGSPSHFSLVEIELSSLLTDIRSRYDVQEPKSPYPSLPNTLTSLAGSASYLQMMVKLRSISSQAFFSKKVAERENGVSLYHWFLLDYLVDQVPPIPEWNGME</sequence>
<evidence type="ECO:0000313" key="2">
    <source>
        <dbReference type="EMBL" id="MCD7470584.1"/>
    </source>
</evidence>
<feature type="compositionally biased region" description="Pro residues" evidence="1">
    <location>
        <begin position="9"/>
        <end position="18"/>
    </location>
</feature>
<gene>
    <name evidence="2" type="ORF">HAX54_010559</name>
</gene>
<evidence type="ECO:0000313" key="3">
    <source>
        <dbReference type="Proteomes" id="UP000823775"/>
    </source>
</evidence>
<reference evidence="2 3" key="1">
    <citation type="journal article" date="2021" name="BMC Genomics">
        <title>Datura genome reveals duplications of psychoactive alkaloid biosynthetic genes and high mutation rate following tissue culture.</title>
        <authorList>
            <person name="Rajewski A."/>
            <person name="Carter-House D."/>
            <person name="Stajich J."/>
            <person name="Litt A."/>
        </authorList>
    </citation>
    <scope>NUCLEOTIDE SEQUENCE [LARGE SCALE GENOMIC DNA]</scope>
    <source>
        <strain evidence="2">AR-01</strain>
    </source>
</reference>
<name>A0ABS8TI83_DATST</name>
<dbReference type="Proteomes" id="UP000823775">
    <property type="component" value="Unassembled WGS sequence"/>
</dbReference>
<comment type="caution">
    <text evidence="2">The sequence shown here is derived from an EMBL/GenBank/DDBJ whole genome shotgun (WGS) entry which is preliminary data.</text>
</comment>
<accession>A0ABS8TI83</accession>
<feature type="region of interest" description="Disordered" evidence="1">
    <location>
        <begin position="1"/>
        <end position="65"/>
    </location>
</feature>